<dbReference type="Proteomes" id="UP000186228">
    <property type="component" value="Unassembled WGS sequence"/>
</dbReference>
<dbReference type="AlphaFoldDB" id="A0A1C3W2X0"/>
<dbReference type="NCBIfam" id="TIGR03347">
    <property type="entry name" value="VI_chp_1"/>
    <property type="match status" value="1"/>
</dbReference>
<protein>
    <submittedName>
        <fullName evidence="2">Type VI secretion system protein ImpH</fullName>
    </submittedName>
</protein>
<dbReference type="InterPro" id="IPR010732">
    <property type="entry name" value="T6SS_TssG-like"/>
</dbReference>
<dbReference type="Pfam" id="PF06996">
    <property type="entry name" value="T6SS_TssG"/>
    <property type="match status" value="1"/>
</dbReference>
<evidence type="ECO:0000313" key="3">
    <source>
        <dbReference type="Proteomes" id="UP000186228"/>
    </source>
</evidence>
<dbReference type="RefSeq" id="WP_075855880.1">
    <property type="nucleotide sequence ID" value="NZ_FMAC01000010.1"/>
</dbReference>
<keyword evidence="3" id="KW-1185">Reference proteome</keyword>
<dbReference type="PANTHER" id="PTHR35564">
    <property type="match status" value="1"/>
</dbReference>
<sequence>MDQIRPSDNEMLAALLERDPGRFEPSTAFRVAQHAADDHLTVSSPIGVSPAPLAVSDFKKKGATGSVKASMAGLLGPLGAMPPSYNELVIREQRNRAHGLASFFDLFTSRLAELFVDASEKYRLARRLRWSPDRNGNTFIKTLFSLAGFGTARLKEQVRPDDELILRFSGFFAAQTRNAVNLQAMLQEFSGLPVAIELFKGRWLTIPESERSRMGQPQGVQLGINSTAGAAIHDFGGSFRVVIGPVDYEDYRSLSPGSANIDALFALTRLYVDPSLDFDIQVVLKKEHIPFCQLGENGDPPRLGWNSWARVAAADRDSGDAIIAEPPKAQGQSDRGGLHAT</sequence>
<evidence type="ECO:0000313" key="2">
    <source>
        <dbReference type="EMBL" id="SCB34256.1"/>
    </source>
</evidence>
<reference evidence="3" key="1">
    <citation type="submission" date="2016-08" db="EMBL/GenBank/DDBJ databases">
        <authorList>
            <person name="Varghese N."/>
            <person name="Submissions Spin"/>
        </authorList>
    </citation>
    <scope>NUCLEOTIDE SEQUENCE [LARGE SCALE GENOMIC DNA]</scope>
    <source>
        <strain evidence="3">CCBAU 57015</strain>
    </source>
</reference>
<dbReference type="STRING" id="52131.GA0061100_110144"/>
<dbReference type="EMBL" id="FMAC01000010">
    <property type="protein sequence ID" value="SCB34256.1"/>
    <property type="molecule type" value="Genomic_DNA"/>
</dbReference>
<proteinExistence type="predicted"/>
<dbReference type="PANTHER" id="PTHR35564:SF4">
    <property type="entry name" value="CYTOPLASMIC PROTEIN"/>
    <property type="match status" value="1"/>
</dbReference>
<accession>A0A1C3W2X0</accession>
<evidence type="ECO:0000256" key="1">
    <source>
        <dbReference type="SAM" id="MobiDB-lite"/>
    </source>
</evidence>
<gene>
    <name evidence="2" type="ORF">GA0061100_110144</name>
</gene>
<name>A0A1C3W2X0_9HYPH</name>
<organism evidence="2 3">
    <name type="scientific">Rhizobium hainanense</name>
    <dbReference type="NCBI Taxonomy" id="52131"/>
    <lineage>
        <taxon>Bacteria</taxon>
        <taxon>Pseudomonadati</taxon>
        <taxon>Pseudomonadota</taxon>
        <taxon>Alphaproteobacteria</taxon>
        <taxon>Hyphomicrobiales</taxon>
        <taxon>Rhizobiaceae</taxon>
        <taxon>Rhizobium/Agrobacterium group</taxon>
        <taxon>Rhizobium</taxon>
    </lineage>
</organism>
<feature type="region of interest" description="Disordered" evidence="1">
    <location>
        <begin position="319"/>
        <end position="341"/>
    </location>
</feature>
<dbReference type="OrthoDB" id="1523296at2"/>